<dbReference type="SUPFAM" id="SSF47323">
    <property type="entry name" value="Anticodon-binding domain of a subclass of class I aminoacyl-tRNA synthetases"/>
    <property type="match status" value="1"/>
</dbReference>
<dbReference type="PANTHER" id="PTHR11946:SF71">
    <property type="entry name" value="VALINE--TRNA LIGASE, MITOCHONDRIAL"/>
    <property type="match status" value="1"/>
</dbReference>
<keyword evidence="3" id="KW-0547">Nucleotide-binding</keyword>
<keyword evidence="6" id="KW-0030">Aminoacyl-tRNA synthetase</keyword>
<dbReference type="InterPro" id="IPR013155">
    <property type="entry name" value="M/V/L/I-tRNA-synth_anticd-bd"/>
</dbReference>
<dbReference type="InterPro" id="IPR033705">
    <property type="entry name" value="Anticodon_Ia_Val"/>
</dbReference>
<dbReference type="InterPro" id="IPR009080">
    <property type="entry name" value="tRNAsynth_Ia_anticodon-bd"/>
</dbReference>
<feature type="non-terminal residue" evidence="9">
    <location>
        <position position="1"/>
    </location>
</feature>
<dbReference type="EMBL" id="HACG01016874">
    <property type="protein sequence ID" value="CEK63739.1"/>
    <property type="molecule type" value="Transcribed_RNA"/>
</dbReference>
<dbReference type="AlphaFoldDB" id="A0A0B6Z4Z9"/>
<evidence type="ECO:0000256" key="7">
    <source>
        <dbReference type="ARBA" id="ARBA00029936"/>
    </source>
</evidence>
<gene>
    <name evidence="9" type="primary">ORF49283</name>
</gene>
<protein>
    <recommendedName>
        <fullName evidence="1">valine--tRNA ligase</fullName>
        <ecNumber evidence="1">6.1.1.9</ecNumber>
    </recommendedName>
    <alternativeName>
        <fullName evidence="7">Valyl-tRNA synthetase</fullName>
    </alternativeName>
</protein>
<keyword evidence="5" id="KW-0648">Protein biosynthesis</keyword>
<evidence type="ECO:0000256" key="2">
    <source>
        <dbReference type="ARBA" id="ARBA00022598"/>
    </source>
</evidence>
<keyword evidence="2" id="KW-0436">Ligase</keyword>
<feature type="domain" description="Methionyl/Valyl/Leucyl/Isoleucyl-tRNA synthetase anticodon-binding" evidence="8">
    <location>
        <begin position="1"/>
        <end position="151"/>
    </location>
</feature>
<dbReference type="GO" id="GO:0004832">
    <property type="term" value="F:valine-tRNA ligase activity"/>
    <property type="evidence" value="ECO:0007669"/>
    <property type="project" value="UniProtKB-EC"/>
</dbReference>
<proteinExistence type="predicted"/>
<dbReference type="GO" id="GO:0005524">
    <property type="term" value="F:ATP binding"/>
    <property type="evidence" value="ECO:0007669"/>
    <property type="project" value="UniProtKB-KW"/>
</dbReference>
<reference evidence="9" key="1">
    <citation type="submission" date="2014-12" db="EMBL/GenBank/DDBJ databases">
        <title>Insight into the proteome of Arion vulgaris.</title>
        <authorList>
            <person name="Aradska J."/>
            <person name="Bulat T."/>
            <person name="Smidak R."/>
            <person name="Sarate P."/>
            <person name="Gangsoo J."/>
            <person name="Sialana F."/>
            <person name="Bilban M."/>
            <person name="Lubec G."/>
        </authorList>
    </citation>
    <scope>NUCLEOTIDE SEQUENCE</scope>
    <source>
        <tissue evidence="9">Skin</tissue>
    </source>
</reference>
<organism evidence="9">
    <name type="scientific">Arion vulgaris</name>
    <dbReference type="NCBI Taxonomy" id="1028688"/>
    <lineage>
        <taxon>Eukaryota</taxon>
        <taxon>Metazoa</taxon>
        <taxon>Spiralia</taxon>
        <taxon>Lophotrochozoa</taxon>
        <taxon>Mollusca</taxon>
        <taxon>Gastropoda</taxon>
        <taxon>Heterobranchia</taxon>
        <taxon>Euthyneura</taxon>
        <taxon>Panpulmonata</taxon>
        <taxon>Eupulmonata</taxon>
        <taxon>Stylommatophora</taxon>
        <taxon>Helicina</taxon>
        <taxon>Arionoidea</taxon>
        <taxon>Arionidae</taxon>
        <taxon>Arion</taxon>
    </lineage>
</organism>
<dbReference type="Gene3D" id="1.10.730.10">
    <property type="entry name" value="Isoleucyl-tRNA Synthetase, Domain 1"/>
    <property type="match status" value="1"/>
</dbReference>
<dbReference type="PANTHER" id="PTHR11946">
    <property type="entry name" value="VALYL-TRNA SYNTHETASES"/>
    <property type="match status" value="1"/>
</dbReference>
<dbReference type="InterPro" id="IPR002303">
    <property type="entry name" value="Valyl-tRNA_ligase"/>
</dbReference>
<accession>A0A0B6Z4Z9</accession>
<dbReference type="CDD" id="cd07962">
    <property type="entry name" value="Anticodon_Ia_Val"/>
    <property type="match status" value="1"/>
</dbReference>
<evidence type="ECO:0000256" key="4">
    <source>
        <dbReference type="ARBA" id="ARBA00022840"/>
    </source>
</evidence>
<evidence type="ECO:0000256" key="6">
    <source>
        <dbReference type="ARBA" id="ARBA00023146"/>
    </source>
</evidence>
<dbReference type="GO" id="GO:0006438">
    <property type="term" value="P:valyl-tRNA aminoacylation"/>
    <property type="evidence" value="ECO:0007669"/>
    <property type="project" value="InterPro"/>
</dbReference>
<dbReference type="EC" id="6.1.1.9" evidence="1"/>
<dbReference type="GO" id="GO:0005829">
    <property type="term" value="C:cytosol"/>
    <property type="evidence" value="ECO:0007669"/>
    <property type="project" value="TreeGrafter"/>
</dbReference>
<evidence type="ECO:0000313" key="9">
    <source>
        <dbReference type="EMBL" id="CEK63739.1"/>
    </source>
</evidence>
<evidence type="ECO:0000256" key="3">
    <source>
        <dbReference type="ARBA" id="ARBA00022741"/>
    </source>
</evidence>
<keyword evidence="4" id="KW-0067">ATP-binding</keyword>
<sequence length="286" mass="32912">WILSRLSHTVQLCETSFHNHDIHVVAGSLQQFWHHEFCDVYLEAIKPVFISQSEQRQETVQQILALCAHTFLLGAAPLMPFLCEELYQRIQQICIRTRNPWPDSINLASYPKPEEYPWHNLQTESNMGQVLAIVHQVQKLRKDYNILGNKTEIYLEGSNDQILEDVAGHKICLLALSRSSGITMLSPGAEQFTGCPSAYVSPDLKVFLKLQENNLDVEKEMNRLHKKQIKLQSDREKVSVKLEKFEAKRKGTDPQAMKFKAKLTSIDDELSKLSEMVRTLSEHDNR</sequence>
<evidence type="ECO:0000256" key="1">
    <source>
        <dbReference type="ARBA" id="ARBA00013169"/>
    </source>
</evidence>
<name>A0A0B6Z4Z9_9EUPU</name>
<dbReference type="Pfam" id="PF08264">
    <property type="entry name" value="Anticodon_1"/>
    <property type="match status" value="1"/>
</dbReference>
<evidence type="ECO:0000256" key="5">
    <source>
        <dbReference type="ARBA" id="ARBA00022917"/>
    </source>
</evidence>
<evidence type="ECO:0000259" key="8">
    <source>
        <dbReference type="Pfam" id="PF08264"/>
    </source>
</evidence>